<name>A0AAE0D9I3_COLKA</name>
<reference evidence="1" key="1">
    <citation type="submission" date="2023-02" db="EMBL/GenBank/DDBJ databases">
        <title>Colletotrichum kahawae CIFC_Que2 genome sequencing and assembly.</title>
        <authorList>
            <person name="Baroncelli R."/>
        </authorList>
    </citation>
    <scope>NUCLEOTIDE SEQUENCE</scope>
    <source>
        <strain evidence="1">CIFC_Que2</strain>
    </source>
</reference>
<dbReference type="SUPFAM" id="SSF53067">
    <property type="entry name" value="Actin-like ATPase domain"/>
    <property type="match status" value="2"/>
</dbReference>
<dbReference type="PANTHER" id="PTHR14187">
    <property type="entry name" value="ALPHA KINASE/ELONGATION FACTOR 2 KINASE"/>
    <property type="match status" value="1"/>
</dbReference>
<dbReference type="PANTHER" id="PTHR14187:SF5">
    <property type="entry name" value="HEAT SHOCK 70 KDA PROTEIN 12A"/>
    <property type="match status" value="1"/>
</dbReference>
<proteinExistence type="predicted"/>
<organism evidence="1 2">
    <name type="scientific">Colletotrichum kahawae</name>
    <name type="common">Coffee berry disease fungus</name>
    <dbReference type="NCBI Taxonomy" id="34407"/>
    <lineage>
        <taxon>Eukaryota</taxon>
        <taxon>Fungi</taxon>
        <taxon>Dikarya</taxon>
        <taxon>Ascomycota</taxon>
        <taxon>Pezizomycotina</taxon>
        <taxon>Sordariomycetes</taxon>
        <taxon>Hypocreomycetidae</taxon>
        <taxon>Glomerellales</taxon>
        <taxon>Glomerellaceae</taxon>
        <taxon>Colletotrichum</taxon>
        <taxon>Colletotrichum gloeosporioides species complex</taxon>
    </lineage>
</organism>
<evidence type="ECO:0008006" key="3">
    <source>
        <dbReference type="Google" id="ProtNLM"/>
    </source>
</evidence>
<sequence>MAAKSEEENVIIIGIDFGTTFSGVSWAWSGQPMDIEVISKWESKLGRNSDKEKTPTAMIFKGKRGEVSWGYGLAPDGKQEPLKWFKLLLVDDEDLPTSIRESSQVAAARRLVKDANKDPVEVISCYLRHLWNHAIECIAKSGGADLVKMCKFHIVITLPAIWPVYARQRMQRAADDAGLLEDRPAGPTTLSFITEPEAAALAMMRDQGRRPNIQAITSWSAMLEVVLSTCSYEIISKEPFSVREAVQGDGDLCGGVFLDESFIDKLKEKVTPQAWDNVPEAEARKALNNDWENNIKTSFVGEDEDFYFGLPAECRAPGSSQRGVKRKKNLMFDLNDLTEVFDPVVNRTTKLVKKQIDSVLRKTGRNPKKVILVGGFGRSDYLRIRLQKEIGHATEVLQSSGNRPWSAISRGAVIQGLTQRSLAPGLSVNIKSRVSRMSYGVAYLTGFVQGKHAKKYKCWSEEEQVWKAVSQMAWFLEKGTDISTAKPVVREFYRLYDTPPKKIEETIYATSSWPAPNEQNEDVKELCTISWTKKINIHSLPRYTNPLGKVFSQLDYNVDMNCSGGTVDFSVVHDGKQLGTKNVQVVFKEEDEL</sequence>
<dbReference type="InterPro" id="IPR043129">
    <property type="entry name" value="ATPase_NBD"/>
</dbReference>
<dbReference type="Proteomes" id="UP001281614">
    <property type="component" value="Unassembled WGS sequence"/>
</dbReference>
<protein>
    <recommendedName>
        <fullName evidence="3">Hsp70 family chaperone</fullName>
    </recommendedName>
</protein>
<evidence type="ECO:0000313" key="2">
    <source>
        <dbReference type="Proteomes" id="UP001281614"/>
    </source>
</evidence>
<comment type="caution">
    <text evidence="1">The sequence shown here is derived from an EMBL/GenBank/DDBJ whole genome shotgun (WGS) entry which is preliminary data.</text>
</comment>
<dbReference type="Gene3D" id="3.30.420.40">
    <property type="match status" value="1"/>
</dbReference>
<gene>
    <name evidence="1" type="ORF">CKAH01_13767</name>
</gene>
<evidence type="ECO:0000313" key="1">
    <source>
        <dbReference type="EMBL" id="KAK2772863.1"/>
    </source>
</evidence>
<dbReference type="AlphaFoldDB" id="A0AAE0D9I3"/>
<dbReference type="CDD" id="cd10170">
    <property type="entry name" value="ASKHA_NBD_HSP70"/>
    <property type="match status" value="1"/>
</dbReference>
<keyword evidence="2" id="KW-1185">Reference proteome</keyword>
<dbReference type="EMBL" id="VYYT01000062">
    <property type="protein sequence ID" value="KAK2772863.1"/>
    <property type="molecule type" value="Genomic_DNA"/>
</dbReference>
<accession>A0AAE0D9I3</accession>